<accession>A0A1E3PLK4</accession>
<evidence type="ECO:0000313" key="5">
    <source>
        <dbReference type="EMBL" id="ODQ66208.1"/>
    </source>
</evidence>
<dbReference type="Proteomes" id="UP000095009">
    <property type="component" value="Unassembled WGS sequence"/>
</dbReference>
<dbReference type="GO" id="GO:0006412">
    <property type="term" value="P:translation"/>
    <property type="evidence" value="ECO:0007669"/>
    <property type="project" value="InterPro"/>
</dbReference>
<evidence type="ECO:0000313" key="6">
    <source>
        <dbReference type="Proteomes" id="UP000095009"/>
    </source>
</evidence>
<keyword evidence="6" id="KW-1185">Reference proteome</keyword>
<dbReference type="Pfam" id="PF00338">
    <property type="entry name" value="Ribosomal_S10"/>
    <property type="match status" value="1"/>
</dbReference>
<dbReference type="GO" id="GO:0005840">
    <property type="term" value="C:ribosome"/>
    <property type="evidence" value="ECO:0007669"/>
    <property type="project" value="UniProtKB-KW"/>
</dbReference>
<dbReference type="PANTHER" id="PTHR11700">
    <property type="entry name" value="30S RIBOSOMAL PROTEIN S10 FAMILY MEMBER"/>
    <property type="match status" value="1"/>
</dbReference>
<name>A0A1E3PLK4_9ASCO</name>
<evidence type="ECO:0000256" key="1">
    <source>
        <dbReference type="ARBA" id="ARBA00007102"/>
    </source>
</evidence>
<dbReference type="EMBL" id="KV454408">
    <property type="protein sequence ID" value="ODQ66208.1"/>
    <property type="molecule type" value="Genomic_DNA"/>
</dbReference>
<protein>
    <submittedName>
        <fullName evidence="5">Ribosomal protein S10</fullName>
    </submittedName>
</protein>
<comment type="similarity">
    <text evidence="1">Belongs to the universal ribosomal protein uS10 family.</text>
</comment>
<dbReference type="GO" id="GO:1990904">
    <property type="term" value="C:ribonucleoprotein complex"/>
    <property type="evidence" value="ECO:0007669"/>
    <property type="project" value="UniProtKB-KW"/>
</dbReference>
<sequence>MTSLLRALSPSLRNISITPYKSILGLSRQGQIRLNSNKPVREVEATELPQSIKANLYSSKYTHSNTTERVPDSGHPLPINVEANYYAPLRVEVPTHADHVGTLTLRGHESETLDFYMDFLLRACYYLKMPIIGPRFLKKKRELWTVTRAHFVHSKSKQNFERITLGRQLKIMNTNPEVVQLFFGLARRYAPAGVSIRADLFDFEHLGVGKRMTDIKLSTDRTDVQEPKYEHFGTDKNADVAQRVRELLEDPVFKKHLKKEE</sequence>
<dbReference type="SUPFAM" id="SSF54999">
    <property type="entry name" value="Ribosomal protein S10"/>
    <property type="match status" value="1"/>
</dbReference>
<dbReference type="InterPro" id="IPR036838">
    <property type="entry name" value="Ribosomal_uS10_dom_sf"/>
</dbReference>
<dbReference type="GO" id="GO:0003735">
    <property type="term" value="F:structural constituent of ribosome"/>
    <property type="evidence" value="ECO:0007669"/>
    <property type="project" value="InterPro"/>
</dbReference>
<keyword evidence="2 5" id="KW-0689">Ribosomal protein</keyword>
<proteinExistence type="inferred from homology"/>
<dbReference type="Gene3D" id="3.30.70.600">
    <property type="entry name" value="Ribosomal protein S10 domain"/>
    <property type="match status" value="1"/>
</dbReference>
<dbReference type="AlphaFoldDB" id="A0A1E3PLK4"/>
<reference evidence="5 6" key="1">
    <citation type="journal article" date="2016" name="Proc. Natl. Acad. Sci. U.S.A.">
        <title>Comparative genomics of biotechnologically important yeasts.</title>
        <authorList>
            <person name="Riley R."/>
            <person name="Haridas S."/>
            <person name="Wolfe K.H."/>
            <person name="Lopes M.R."/>
            <person name="Hittinger C.T."/>
            <person name="Goeker M."/>
            <person name="Salamov A.A."/>
            <person name="Wisecaver J.H."/>
            <person name="Long T.M."/>
            <person name="Calvey C.H."/>
            <person name="Aerts A.L."/>
            <person name="Barry K.W."/>
            <person name="Choi C."/>
            <person name="Clum A."/>
            <person name="Coughlan A.Y."/>
            <person name="Deshpande S."/>
            <person name="Douglass A.P."/>
            <person name="Hanson S.J."/>
            <person name="Klenk H.-P."/>
            <person name="LaButti K.M."/>
            <person name="Lapidus A."/>
            <person name="Lindquist E.A."/>
            <person name="Lipzen A.M."/>
            <person name="Meier-Kolthoff J.P."/>
            <person name="Ohm R.A."/>
            <person name="Otillar R.P."/>
            <person name="Pangilinan J.L."/>
            <person name="Peng Y."/>
            <person name="Rokas A."/>
            <person name="Rosa C.A."/>
            <person name="Scheuner C."/>
            <person name="Sibirny A.A."/>
            <person name="Slot J.C."/>
            <person name="Stielow J.B."/>
            <person name="Sun H."/>
            <person name="Kurtzman C.P."/>
            <person name="Blackwell M."/>
            <person name="Grigoriev I.V."/>
            <person name="Jeffries T.W."/>
        </authorList>
    </citation>
    <scope>NUCLEOTIDE SEQUENCE [LARGE SCALE GENOMIC DNA]</scope>
    <source>
        <strain evidence="5 6">DSM 6958</strain>
    </source>
</reference>
<keyword evidence="3" id="KW-0687">Ribonucleoprotein</keyword>
<dbReference type="OrthoDB" id="366214at2759"/>
<dbReference type="SMART" id="SM01403">
    <property type="entry name" value="Ribosomal_S10"/>
    <property type="match status" value="1"/>
</dbReference>
<organism evidence="5 6">
    <name type="scientific">Nadsonia fulvescens var. elongata DSM 6958</name>
    <dbReference type="NCBI Taxonomy" id="857566"/>
    <lineage>
        <taxon>Eukaryota</taxon>
        <taxon>Fungi</taxon>
        <taxon>Dikarya</taxon>
        <taxon>Ascomycota</taxon>
        <taxon>Saccharomycotina</taxon>
        <taxon>Dipodascomycetes</taxon>
        <taxon>Dipodascales</taxon>
        <taxon>Dipodascales incertae sedis</taxon>
        <taxon>Nadsonia</taxon>
    </lineage>
</organism>
<dbReference type="STRING" id="857566.A0A1E3PLK4"/>
<feature type="domain" description="Small ribosomal subunit protein uS10" evidence="4">
    <location>
        <begin position="102"/>
        <end position="199"/>
    </location>
</feature>
<evidence type="ECO:0000256" key="2">
    <source>
        <dbReference type="ARBA" id="ARBA00022980"/>
    </source>
</evidence>
<dbReference type="InterPro" id="IPR001848">
    <property type="entry name" value="Ribosomal_uS10"/>
</dbReference>
<gene>
    <name evidence="5" type="ORF">NADFUDRAFT_82108</name>
</gene>
<dbReference type="InterPro" id="IPR027486">
    <property type="entry name" value="Ribosomal_uS10_dom"/>
</dbReference>
<evidence type="ECO:0000256" key="3">
    <source>
        <dbReference type="ARBA" id="ARBA00023274"/>
    </source>
</evidence>
<evidence type="ECO:0000259" key="4">
    <source>
        <dbReference type="SMART" id="SM01403"/>
    </source>
</evidence>